<dbReference type="EMBL" id="FO082266">
    <property type="protein sequence ID" value="CCO19186.1"/>
    <property type="molecule type" value="Genomic_DNA"/>
</dbReference>
<feature type="region of interest" description="Disordered" evidence="8">
    <location>
        <begin position="166"/>
        <end position="220"/>
    </location>
</feature>
<feature type="compositionally biased region" description="Basic and acidic residues" evidence="8">
    <location>
        <begin position="287"/>
        <end position="297"/>
    </location>
</feature>
<dbReference type="Gene3D" id="3.40.50.300">
    <property type="entry name" value="P-loop containing nucleotide triphosphate hydrolases"/>
    <property type="match status" value="2"/>
</dbReference>
<gene>
    <name evidence="10" type="ordered locus">Bathy13g00800</name>
</gene>
<dbReference type="KEGG" id="bpg:Bathy13g00800"/>
<dbReference type="GeneID" id="19012017"/>
<dbReference type="SUPFAM" id="SSF52540">
    <property type="entry name" value="P-loop containing nucleoside triphosphate hydrolases"/>
    <property type="match status" value="2"/>
</dbReference>
<comment type="similarity">
    <text evidence="1">Belongs to the TRAFAC class TrmE-Era-EngA-EngB-Septin-like GTPase superfamily. EngA (Der) GTPase family.</text>
</comment>
<dbReference type="PANTHER" id="PTHR43834">
    <property type="entry name" value="GTPASE DER"/>
    <property type="match status" value="1"/>
</dbReference>
<dbReference type="NCBIfam" id="TIGR00231">
    <property type="entry name" value="small_GTP"/>
    <property type="match status" value="2"/>
</dbReference>
<proteinExistence type="inferred from homology"/>
<evidence type="ECO:0000256" key="7">
    <source>
        <dbReference type="ARBA" id="ARBA00032345"/>
    </source>
</evidence>
<dbReference type="FunFam" id="3.40.50.300:FF:001185">
    <property type="entry name" value="GTPase Der"/>
    <property type="match status" value="1"/>
</dbReference>
<evidence type="ECO:0000256" key="5">
    <source>
        <dbReference type="ARBA" id="ARBA00022741"/>
    </source>
</evidence>
<evidence type="ECO:0000256" key="2">
    <source>
        <dbReference type="ARBA" id="ARBA00020953"/>
    </source>
</evidence>
<organism evidence="10 11">
    <name type="scientific">Bathycoccus prasinos</name>
    <dbReference type="NCBI Taxonomy" id="41875"/>
    <lineage>
        <taxon>Eukaryota</taxon>
        <taxon>Viridiplantae</taxon>
        <taxon>Chlorophyta</taxon>
        <taxon>Mamiellophyceae</taxon>
        <taxon>Mamiellales</taxon>
        <taxon>Bathycoccaceae</taxon>
        <taxon>Bathycoccus</taxon>
    </lineage>
</organism>
<feature type="domain" description="EngA-type G" evidence="9">
    <location>
        <begin position="316"/>
        <end position="499"/>
    </location>
</feature>
<dbReference type="PROSITE" id="PS51712">
    <property type="entry name" value="G_ENGA"/>
    <property type="match status" value="2"/>
</dbReference>
<dbReference type="Proteomes" id="UP000198341">
    <property type="component" value="Chromosome 13"/>
</dbReference>
<dbReference type="Pfam" id="PF01926">
    <property type="entry name" value="MMR_HSR1"/>
    <property type="match status" value="2"/>
</dbReference>
<dbReference type="Gene3D" id="3.30.300.20">
    <property type="match status" value="1"/>
</dbReference>
<evidence type="ECO:0000313" key="11">
    <source>
        <dbReference type="Proteomes" id="UP000198341"/>
    </source>
</evidence>
<dbReference type="Pfam" id="PF14714">
    <property type="entry name" value="KH_dom-like"/>
    <property type="match status" value="1"/>
</dbReference>
<dbReference type="eggNOG" id="KOG1191">
    <property type="taxonomic scope" value="Eukaryota"/>
</dbReference>
<dbReference type="InterPro" id="IPR005225">
    <property type="entry name" value="Small_GTP-bd"/>
</dbReference>
<keyword evidence="4" id="KW-0677">Repeat</keyword>
<evidence type="ECO:0000259" key="9">
    <source>
        <dbReference type="PROSITE" id="PS51712"/>
    </source>
</evidence>
<evidence type="ECO:0000313" key="10">
    <source>
        <dbReference type="EMBL" id="CCO19186.1"/>
    </source>
</evidence>
<keyword evidence="6" id="KW-0342">GTP-binding</keyword>
<dbReference type="InterPro" id="IPR031166">
    <property type="entry name" value="G_ENGA"/>
</dbReference>
<feature type="region of interest" description="Disordered" evidence="8">
    <location>
        <begin position="263"/>
        <end position="304"/>
    </location>
</feature>
<dbReference type="GO" id="GO:0005525">
    <property type="term" value="F:GTP binding"/>
    <property type="evidence" value="ECO:0007669"/>
    <property type="project" value="UniProtKB-KW"/>
</dbReference>
<dbReference type="InterPro" id="IPR015946">
    <property type="entry name" value="KH_dom-like_a/b"/>
</dbReference>
<feature type="compositionally biased region" description="Basic and acidic residues" evidence="8">
    <location>
        <begin position="198"/>
        <end position="212"/>
    </location>
</feature>
<dbReference type="CDD" id="cd01894">
    <property type="entry name" value="EngA1"/>
    <property type="match status" value="1"/>
</dbReference>
<dbReference type="InterPro" id="IPR006073">
    <property type="entry name" value="GTP-bd"/>
</dbReference>
<dbReference type="AlphaFoldDB" id="K8EMA3"/>
<dbReference type="FunFam" id="3.30.300.20:FF:000004">
    <property type="entry name" value="GTPase Der"/>
    <property type="match status" value="1"/>
</dbReference>
<dbReference type="InterPro" id="IPR027417">
    <property type="entry name" value="P-loop_NTPase"/>
</dbReference>
<dbReference type="PRINTS" id="PR00326">
    <property type="entry name" value="GTP1OBG"/>
</dbReference>
<dbReference type="OrthoDB" id="8954335at2759"/>
<keyword evidence="11" id="KW-1185">Reference proteome</keyword>
<dbReference type="InterPro" id="IPR032859">
    <property type="entry name" value="KH_dom-like"/>
</dbReference>
<dbReference type="GO" id="GO:0042254">
    <property type="term" value="P:ribosome biogenesis"/>
    <property type="evidence" value="ECO:0007669"/>
    <property type="project" value="UniProtKB-KW"/>
</dbReference>
<dbReference type="InterPro" id="IPR016484">
    <property type="entry name" value="GTPase_Der"/>
</dbReference>
<dbReference type="GO" id="GO:0009507">
    <property type="term" value="C:chloroplast"/>
    <property type="evidence" value="ECO:0007669"/>
    <property type="project" value="TreeGrafter"/>
</dbReference>
<dbReference type="PANTHER" id="PTHR43834:SF2">
    <property type="entry name" value="GTPASE DER"/>
    <property type="match status" value="1"/>
</dbReference>
<sequence>MNATDEKIFCVVCWYKKRREKGLEPLFALFCRPIDFKKTNFTILIILRNTSIFSNAHTHIYNISLKRVFALRALLSSRFSSGSGGSRARSEKKATTIQTRLQKSLKRGVAASFFFPMTSCKMSSLIRVFSPSTTTTTGTTGTRAPLSPRLNSFFAGRRRSLAFSSSSSSSSRAFSSAGVTNNGAAATNDRAGGGTNAKEGENFFDEKKEEKKTKKTPKTKTNVIDSSKAVIEISSKEQKELDREAAKFASSWAKELAKASAESMEQLELTKTVSDSEFDDEEEEEEKEKGVPEDDQKTRRRRTRRDWGTIPQELLPKVAVVGRPNVGKSALFNRLTGTKRAIVFDEPGVTRDRMYVRAFWGDHEFMLVDTGGLENLPGDPNAAPSIDRIGGVEILPGMIEAQAAEAVREADVLIFVTDGQSGLTAADKEIFRWLRKHHADIPVHLAVNKCESSTRGEEMVLDFWQLSSKSVAPIGVSAISGTGTGELLDAVCESLPEPPTMEEQISIAEENKEKEDKELPIQVAIVGRPNVGKSSLLNGLAGTPRSIVSDFSGTTRDTIDTDVVDKNHPDREFTLIDTAGIRRRTQIKRDSKSIKGEEKKFGLEQQSIGRALQAMKRADVVVLVIDATEGATQQDFVLAERAVQEGCALVLCCNKWDLVDKDTYTMNSYTDDLRSKLRVFEWASIIYTSALTGQRITKILDASYEASVIHKKRLTTATLNAVVQEATLWKAPPAKANKKGRIYYTTQAAIRPPTFVFFCNDPKLFSDTYKRFMERQLRKNIGFDGTPIRLLWRGKSKGGGLANATGGNAKPSSKSS</sequence>
<evidence type="ECO:0000256" key="6">
    <source>
        <dbReference type="ARBA" id="ARBA00023134"/>
    </source>
</evidence>
<name>K8EMA3_9CHLO</name>
<feature type="compositionally biased region" description="Acidic residues" evidence="8">
    <location>
        <begin position="276"/>
        <end position="286"/>
    </location>
</feature>
<protein>
    <recommendedName>
        <fullName evidence="2">GTPase Der</fullName>
    </recommendedName>
    <alternativeName>
        <fullName evidence="7">GTP-binding protein EngA</fullName>
    </alternativeName>
</protein>
<accession>K8EMA3</accession>
<dbReference type="HAMAP" id="MF_00195">
    <property type="entry name" value="GTPase_Der"/>
    <property type="match status" value="1"/>
</dbReference>
<keyword evidence="3" id="KW-0690">Ribosome biogenesis</keyword>
<dbReference type="NCBIfam" id="TIGR03594">
    <property type="entry name" value="GTPase_EngA"/>
    <property type="match status" value="1"/>
</dbReference>
<dbReference type="RefSeq" id="XP_007509383.1">
    <property type="nucleotide sequence ID" value="XM_007509321.1"/>
</dbReference>
<evidence type="ECO:0000256" key="4">
    <source>
        <dbReference type="ARBA" id="ARBA00022737"/>
    </source>
</evidence>
<feature type="domain" description="EngA-type G" evidence="9">
    <location>
        <begin position="521"/>
        <end position="711"/>
    </location>
</feature>
<evidence type="ECO:0000256" key="3">
    <source>
        <dbReference type="ARBA" id="ARBA00022517"/>
    </source>
</evidence>
<keyword evidence="5" id="KW-0547">Nucleotide-binding</keyword>
<dbReference type="STRING" id="41875.K8EMA3"/>
<evidence type="ECO:0000256" key="1">
    <source>
        <dbReference type="ARBA" id="ARBA00008279"/>
    </source>
</evidence>
<feature type="compositionally biased region" description="Low complexity" evidence="8">
    <location>
        <begin position="166"/>
        <end position="188"/>
    </location>
</feature>
<evidence type="ECO:0000256" key="8">
    <source>
        <dbReference type="SAM" id="MobiDB-lite"/>
    </source>
</evidence>
<dbReference type="CDD" id="cd01895">
    <property type="entry name" value="EngA2"/>
    <property type="match status" value="1"/>
</dbReference>
<reference evidence="10 11" key="1">
    <citation type="submission" date="2011-10" db="EMBL/GenBank/DDBJ databases">
        <authorList>
            <person name="Genoscope - CEA"/>
        </authorList>
    </citation>
    <scope>NUCLEOTIDE SEQUENCE [LARGE SCALE GENOMIC DNA]</scope>
    <source>
        <strain evidence="10 11">RCC 1105</strain>
    </source>
</reference>